<dbReference type="CDD" id="cd17643">
    <property type="entry name" value="A_NRPS_Cytc1-like"/>
    <property type="match status" value="2"/>
</dbReference>
<gene>
    <name evidence="5" type="ORF">DRF57_22760</name>
</gene>
<comment type="caution">
    <text evidence="5">The sequence shown here is derived from an EMBL/GenBank/DDBJ whole genome shotgun (WGS) entry which is preliminary data.</text>
</comment>
<dbReference type="InterPro" id="IPR000873">
    <property type="entry name" value="AMP-dep_synth/lig_dom"/>
</dbReference>
<dbReference type="PROSITE" id="PS00012">
    <property type="entry name" value="PHOSPHOPANTETHEINE"/>
    <property type="match status" value="4"/>
</dbReference>
<sequence length="5457" mass="617993">MSYRELNDRSNRLAHYLIETYDLQPDDLVPLCLERSADMLTAILGVLKAGGAYVPMDPSYPVERIRHILEDTGAKIVLAHSIAASTVQEACSGIATSVLVLNDAELERTLAESSVSNPVTEVGPDHLAYVIYTSGTTGMPKGVMQIHRNVARLFSATDHWYHFNDQDVWSLFHSYVFDFSVWEIWGAFFYGGKLLVPSSEQTKDTNLFFSLCLKEGLTVLNQTPTAFYQFIDTALQRAEDLSSLRYVIFGGEALNLASLKPWYERYRSAPTLMNMYGITETTVHVTYKKLSVEDLDRASLIGENIPDQGMYILDNHLRAVPIGAVGELYVGGAGIARGYLNRPELTAERFIANPFQTLEEKASGKNGILYKTGDLVRYLSDGELEYIGRNDFQVKIRGYRIELGEIENRLQEYGEVRQSVVLAKENKAGMKYLVGYYVSDTSIDTGHLTSFLSEALPEYMVPAAFVHLTSLPLTINGKLDRRQLPEPEFTGGREYTAPENELQERLCQIYGEVLGLDAGTIGINDDFFRLGGDSIISIQLVSRIRQRLDIRVSVKDVFTSRSVLKLSELIEIKEKEEQTHILTEQGTLTGELSFLPIQEWFFDLVEQGYVGDLNHWNQSFLIKVPELSTELLEESVRLLIEIHDAFRIYYPKENGTYTQQYGIERISDIKYLDVSGLPSEDLPGILTEWQAQFNIEKGPLFQIGYIKGYEDGSARIFFALHHLIIDAVSWRIITEDLKNLYQTLEKGNTVETPLKGSSYRQWIDAIKGYKQDNPESREKELTYWNHTVDTVGQTNNALAELSSSEYHFANLMLDHEYTEKLIREVHHVYHTQINDLLLSALASALSDLTGESRHAVLLEGHGREDVFNNLDITETVGWFTSMYPLLLETGNDVKDTAILTKESLRSIPNNGIGYGSLVGYTKYALPKISFNYLGQLDQEESTGEKTWFISGENSGSSMGSQNRDSYIISINGAIADGQLRFGLSGYLSQDQINLLTERFKEYIKQTVDELLAENRSWLTPSDTENIVGKEQLMYIQESGAIEGVYLANSLQEGFVYHALNQGDKDDAYRVQLVWDYKAGMDLNKLKDAWIYTQEQLPTLRLRFDWSEEIVQIIDKKGNLDWRYHDISDMNDEDQENLVKEMTQKDRFEVYDLSKGSLFRVYIFKRSESHYSCLFSNHHAILDGWSMPIFLTLIHEAYLKLVKGQELLPVPDKAYAEAQKYLQENKDSNSSFWKDYMGLLEDREDLGSLIKESQKQIDLSEYKQIVDHRSIKMSIVGEQYQELKKFTSENGFTINAVLQYLWHKQLGIYSGGSTTVVGTTVSGRSLPVDEIESSVGLYINTLPLIVNHTEGKVVDIISEIQHRISELNTHSSVNLASLQHDGRRIFSSLFVYENYPAPKGGEDNELSFVFKGSVERLDYPLGIVAYETGEEVTLNISYEGFLFDEKMINQLIGGMNTVLEQILENSEISSDQLYYLTKDQHTQLSGLWSTEIDYASDTTIQALFEAQVERTPDHIAIVYQDVRMSYRELNDRSNRLAHYLIETYDLQPDDLVPLCLERSADMLTAILGVLKAGGAYVPMDPSYPVERIRHILEDTGAKIVLAHSIAASTVQEACSGIATSVLVLNDAELERTLAESSVSNPVTEVGPDHLAYVIYTSGTTGMPKGVMQIHRNVARLFSATDHWYHFNDQDVWSLFHSYVFDFSVWEIWGAFFYGGKLLVPSSEQTKDTNLFFSLCLKEGLTVLNQTPTAFYQFIDTALQRAEDLSSLRYVIFGGEALNLASLKPWYERYRSAPTLINMYGITETTVHVTYKKLSVEDLDRASLIGENIPDQGMYILDNHLRAVPIGAVGELYVGGAGIARGYLNRAELTAERFIANPFQTLEEKASGKNGILYKTGDLVRYLSDGELEYIGRNDFQVKIRGYRIELGEIENRLQEYAEVRQSVVLAKENKAGMKYLVGYYVSDTSIDTGHLTSFLSEALPEYMVPAAFVHLTSLPLTINGKLDRRQLPEPEFTGGREYTAPENELQERLCQIYGEVLGLDAGTIGINDDFFSLGGNSIMAIKLISGIKRTLNTQVGVAVIFGNKTVASLSNALANQNNDEQVSITPVKVNSPEEQRLSFAQERLWFIETYEGGSSAYNIPMTVRLNEKTDISALCKALETIVMRHEVLRSMILSTEEGKGYQLVTDRVPEMHMHHVETRTELDEEINRISNKVFRLDEELPIEVNIFRLGGNHYLSVVIHHIAFDGWSTDIFLQEIQTAYEALINGKSPQLPELKIQYKDFALWQRNYLTGDRLNSQLGYWKSKLDDFQNLNMPADFKRPPQVSYEGETINFTVDPKVAQSLRNTSRKLGVSLYSVMLGGYYLMLSAYSGQDDIVVGSPIANRHHAGLEDIIGFFVNTLALRENINPEQNLRDFILQVSKSVTEAQSHQDLPFEKLVEELGVEQDTSRHPVFQVMFGLQSFGRDTHDGEALFSPFEGEVDYQVAKFDLTTMIDDGEETIRGMFNYGKTIFARETVNNMIGSYQYILEQAFGVHEHTLENVKLCDLPLVPADIHKKITEDWNATASAYEEETIHTLFENQVSKTPDHIALVYQDVQLSYRELNERANRLANYLIGTYNIQPDDIIPLCLERSENMLIAILGVLKSGAAYVPMDPSYPVDRIEHILQDTGARLILGQESTAEKVQNLAVESISLDDISFKAQLELTDSNNPVTSVTPENLAYVIYTSGTTGLPKGVMVEHRNVANLIQQEAKEFGLISDGPKNCLWYANYVFDAHVWELYPVITHGHSIYILDKEKQTDIAALQQYIETNHIRIATIPPVLLTKDYILPLEKLVVAGDVTNPQLMALYQAEGVDIINAYGPTEGTVCATLHHYNEDGNPLNIGGPIGNMTSYVLDNHMRAVPVGAVGELYIGGAGIARGYLNRPDLTEERFILNPFQTEDQKTGGQNERLYKTGDLVRWLANGELEYIGRNDFQVKIRGYRIELGEIENTLLHYPGVRQVAVLAKENKAGLKYLAGYYVSDSVIDSNLLSEHLSASLPEYMIPGAFVHLTALPLTINGKLDRKQLPEPEFTGGKDYIAPKTDLQVKLCQIYGDVLGLDAKGISIEDDFFRLGGDSIISIQLVGRIRQQLDIRLSVKEVFTARTAAALSLLIEEKSQNEAIHILAEQGILDGKISLLPIQEWFFSQKELGYLVDFNHWNQAFLINVPQLNKELLEKSVRLLIEKHDAFRIHYPKENGMYSQQYGLEATPEINYLDTSGKTMEELSQLFTQWHAQFDIEKGPLYRIAYITGYEDGSTRIFFAFHHLIIDTVSWRIITDDLKNIYQTLERGEDFKAAQKGSSYRQWVDAVKGYKKENPEARDKELVYWNKTTEIVHGINKTLEAISIPESNHDILLLDKENTEKLIRGSHHVYQTRINDLLLSALASALTGLTGESRHAVLLESHGREDVFPHLDITETLGWFTSMYPLLLETGKNLNDTVVLTKEALRSIPDNGIGYGSLVGYTQYELPKISFNYLGQLDQEDSSAEKTWFIAAEDSGLSIGTSNKESYIIGINGAVVDGQLRFSVSAHLPQDLVKQVTQKFKEYIIDIIDELSKNTRSFLTPSDIENIVDKEQLDAIQENGEVEGVFLANSLQEGFVYHALKQGDTDDAYRVQLIWDYLSEMSVETLKKAWFHTQQQFPALRLRFNWSGEIVQIIDKESPLDWRFEDLSRMKEIQQEELIRDRTQKDRFEVYDLSKGGLFRIYLFKRSDKHYTCLFSNHHAVLDGWSMPIVLKSIHDIYLNLIKKQDPDFVLDHAYINTQKYLQQHKDSSRSFWNSYMSLLQDQEDLSSLMKESQRHIDLGTYRQIQDHQFVKMTLADDQYQQLKKFTTKNGFTVNAVLQYLWHSQLGMHSGVETTVVGTTVSGRSLPVDDIESSAGLFINTLPLIVEHTEGKVVDIISDIQQRISELNTHSDVSLGELQHDARRMFSSLFVYENYPVPTGGDDSNELGFIFKGSVEKLDYPLGIMAYEQGESVTMKINYEGVLFETQTMEQLMEGMKSVLGQVLDNWEITSDQLLYVSENQLKVIESWNHTVSAESSDKTIHELFENQVSKTPDHIALVYQNVKLSYSELNNRANRLANYLIRTYDLQPDDLIPLCLERSEHMLIAILAVLKAGAAYVPMDPSYPADRIEHILHDTGAKLVLGDEETMDRVQKMDVDAVSLDQVAFQDEVNRESSEAPVTTVTSDNLAYVIYTSGTTGLPKGVMIEHRNVVNLIEQEAGEFGLKSDGTIYKNGLWYASYVFDAHVWELFPVITHGHSIYLLEKEKRIDLSELQEYIEENNISIATIPPILLTDEYILPLEKLVVAGDVTNPQVMALYKEHGVDIINAYGPTEGTVCATLHHYNEDGNPLNIGKAIGNMTAYVLDKNLRQVPVGVIGELYIGGAGIARGYLNRPELTEERFMLNPFQTTEQKERGENGRLYKTGDLVRWLSHGELEYIGRNDFQVKIRGYRIELGEIENRLLQYSDIRQAAVLAKENNDGMKYLAAYYVSDSSIDPGLLFDFLSEVLPDYMLPSAFVHLTVLPLTINGKLDRKQLPEPDFTGNKKQIIPENELQAKLCDIYGEVLKIDPASISIHDDFFRLGGNSIMAIKLIGKIKQELKLQIGVTEVFNHKTIASLSTVLADENNTGEQIIITPVKVDSPEKQRLSFAQERLWFIESYEGGSSAYNIPITTMLDKNIQLDLLQKSLELIIMRHEVLRSMIRTTEDGMGYQVVTDLIPEFKITAVKTREELEENINRCANKVFRVEEELPVAVNVFSLENNHYLSVVVHHIAFDGWSTDVFLKELATMYYKLSGREIAELPPLKVQYKDFALWQRNYLAGERLDKQIDYWKNKLDDFHNLDLPTDFRRPSQISYEGENLYFSLDAERGEKLRNLSKELGVSLYSLMLGGYYLMLSAYSGQDDIVVGSPIANRHHAGLEDIIGFFVNTLALRESIDPEQTLKDFILQVSKSITEAQSHQDLPFEKLVEELGVEQDTSRHPIFQVMFGLQSFGGGDAKVNDEDILFYPFDGEVDYQAAKFDLTTMVDDHGGDLRIMFNYAKSLFKKDTIVRMAGSYQLLLDQLIQVDIHDTRVCSLSLLQEEEYKMTVESWNDTREEYAKDLTVHQLFENQVLKTPDQTAVVYQDVRLSYRELNDRSNRLAHYLLEIYKLQPDDIIPLCLDRSEYMLIAILAVMKTGAAYVPMDPSYPADRIKHILQDTDAKLVLGQESTTEKLEDLGVDCIALDEVNIKAQLELTDSNNPVTQVNSDHLAYVIYTSGTTGLPKGVMIEHSGVINLIKSMIKAHRLEEFQEVGCYSNYVFDAFVYEALTVLCNGNTLWVYSNDLRTSVGELNEYIRENNIEVSFIPPVLLREVVNNGTHLKLIFAGGESFPALDKNIENIILVNEYGPTEGTVCATLHYYKEDGNPLNIGGPIGNMTTYVLDN</sequence>
<dbReference type="InterPro" id="IPR009081">
    <property type="entry name" value="PP-bd_ACP"/>
</dbReference>
<dbReference type="SMART" id="SM00823">
    <property type="entry name" value="PKS_PP"/>
    <property type="match status" value="4"/>
</dbReference>
<proteinExistence type="predicted"/>
<organism evidence="5 6">
    <name type="scientific">Chryseobacterium rhizosphaerae</name>
    <dbReference type="NCBI Taxonomy" id="395937"/>
    <lineage>
        <taxon>Bacteria</taxon>
        <taxon>Pseudomonadati</taxon>
        <taxon>Bacteroidota</taxon>
        <taxon>Flavobacteriia</taxon>
        <taxon>Flavobacteriales</taxon>
        <taxon>Weeksellaceae</taxon>
        <taxon>Chryseobacterium group</taxon>
        <taxon>Chryseobacterium</taxon>
    </lineage>
</organism>
<evidence type="ECO:0000313" key="5">
    <source>
        <dbReference type="EMBL" id="REC69945.1"/>
    </source>
</evidence>
<dbReference type="PROSITE" id="PS50075">
    <property type="entry name" value="CARRIER"/>
    <property type="match status" value="4"/>
</dbReference>
<dbReference type="InterPro" id="IPR010071">
    <property type="entry name" value="AA_adenyl_dom"/>
</dbReference>
<dbReference type="InterPro" id="IPR025110">
    <property type="entry name" value="AMP-bd_C"/>
</dbReference>
<dbReference type="EMBL" id="QNUF01000047">
    <property type="protein sequence ID" value="REC69945.1"/>
    <property type="molecule type" value="Genomic_DNA"/>
</dbReference>
<evidence type="ECO:0000256" key="3">
    <source>
        <dbReference type="ARBA" id="ARBA00022553"/>
    </source>
</evidence>
<dbReference type="InterPro" id="IPR020806">
    <property type="entry name" value="PKS_PP-bd"/>
</dbReference>
<dbReference type="SUPFAM" id="SSF56801">
    <property type="entry name" value="Acetyl-CoA synthetase-like"/>
    <property type="match status" value="5"/>
</dbReference>
<dbReference type="NCBIfam" id="NF003417">
    <property type="entry name" value="PRK04813.1"/>
    <property type="match status" value="5"/>
</dbReference>
<protein>
    <recommendedName>
        <fullName evidence="4">Carrier domain-containing protein</fullName>
    </recommendedName>
</protein>
<dbReference type="Gene3D" id="3.30.559.30">
    <property type="entry name" value="Nonribosomal peptide synthetase, condensation domain"/>
    <property type="match status" value="6"/>
</dbReference>
<dbReference type="Gene3D" id="3.30.559.10">
    <property type="entry name" value="Chloramphenicol acetyltransferase-like domain"/>
    <property type="match status" value="6"/>
</dbReference>
<dbReference type="Gene3D" id="2.30.38.10">
    <property type="entry name" value="Luciferase, Domain 3"/>
    <property type="match status" value="4"/>
</dbReference>
<reference evidence="5 6" key="1">
    <citation type="journal article" date="2010" name="Syst. Appl. Microbiol.">
        <title>Four new species of Chryseobacterium from the rhizosphere of coastal sand dune plants, Chryseobacterium elymi sp. nov., Chryseobacterium hagamense sp. nov., Chryseobacterium lathyri sp. nov. and Chryseobacterium rhizosphaerae sp. nov.</title>
        <authorList>
            <person name="Cho S.H."/>
            <person name="Lee K.S."/>
            <person name="Shin D.S."/>
            <person name="Han J.H."/>
            <person name="Park K.S."/>
            <person name="Lee C.H."/>
            <person name="Park K.H."/>
            <person name="Kim S.B."/>
        </authorList>
    </citation>
    <scope>NUCLEOTIDE SEQUENCE [LARGE SCALE GENOMIC DNA]</scope>
    <source>
        <strain evidence="5 6">KCTC 22548</strain>
    </source>
</reference>
<accession>A0ABX9IFY0</accession>
<keyword evidence="3" id="KW-0597">Phosphoprotein</keyword>
<evidence type="ECO:0000259" key="4">
    <source>
        <dbReference type="PROSITE" id="PS50075"/>
    </source>
</evidence>
<dbReference type="SMART" id="SM01294">
    <property type="entry name" value="PKS_PP_betabranch"/>
    <property type="match status" value="1"/>
</dbReference>
<dbReference type="PANTHER" id="PTHR45527:SF14">
    <property type="entry name" value="PLIPASTATIN SYNTHASE SUBUNIT B"/>
    <property type="match status" value="1"/>
</dbReference>
<dbReference type="NCBIfam" id="TIGR01733">
    <property type="entry name" value="AA-adenyl-dom"/>
    <property type="match status" value="4"/>
</dbReference>
<evidence type="ECO:0000256" key="2">
    <source>
        <dbReference type="ARBA" id="ARBA00022450"/>
    </source>
</evidence>
<feature type="domain" description="Carrier" evidence="4">
    <location>
        <begin position="2019"/>
        <end position="2096"/>
    </location>
</feature>
<dbReference type="Pfam" id="PF00501">
    <property type="entry name" value="AMP-binding"/>
    <property type="match status" value="5"/>
</dbReference>
<dbReference type="SUPFAM" id="SSF52777">
    <property type="entry name" value="CoA-dependent acyltransferases"/>
    <property type="match status" value="12"/>
</dbReference>
<feature type="domain" description="Carrier" evidence="4">
    <location>
        <begin position="4584"/>
        <end position="4661"/>
    </location>
</feature>
<dbReference type="CDD" id="cd19531">
    <property type="entry name" value="LCL_NRPS-like"/>
    <property type="match status" value="2"/>
</dbReference>
<dbReference type="InterPro" id="IPR006162">
    <property type="entry name" value="Ppantetheine_attach_site"/>
</dbReference>
<dbReference type="Proteomes" id="UP000256491">
    <property type="component" value="Unassembled WGS sequence"/>
</dbReference>
<dbReference type="InterPro" id="IPR036736">
    <property type="entry name" value="ACP-like_sf"/>
</dbReference>
<dbReference type="Gene3D" id="3.30.300.30">
    <property type="match status" value="4"/>
</dbReference>
<dbReference type="PANTHER" id="PTHR45527">
    <property type="entry name" value="NONRIBOSOMAL PEPTIDE SYNTHETASE"/>
    <property type="match status" value="1"/>
</dbReference>
<dbReference type="CDD" id="cd05930">
    <property type="entry name" value="A_NRPS"/>
    <property type="match status" value="2"/>
</dbReference>
<dbReference type="InterPro" id="IPR020845">
    <property type="entry name" value="AMP-binding_CS"/>
</dbReference>
<dbReference type="Gene3D" id="3.40.50.980">
    <property type="match status" value="10"/>
</dbReference>
<dbReference type="InterPro" id="IPR023213">
    <property type="entry name" value="CAT-like_dom_sf"/>
</dbReference>
<dbReference type="InterPro" id="IPR045851">
    <property type="entry name" value="AMP-bd_C_sf"/>
</dbReference>
<feature type="non-terminal residue" evidence="5">
    <location>
        <position position="5457"/>
    </location>
</feature>
<dbReference type="SUPFAM" id="SSF47336">
    <property type="entry name" value="ACP-like"/>
    <property type="match status" value="4"/>
</dbReference>
<dbReference type="Pfam" id="PF00668">
    <property type="entry name" value="Condensation"/>
    <property type="match status" value="6"/>
</dbReference>
<feature type="domain" description="Carrier" evidence="4">
    <location>
        <begin position="3075"/>
        <end position="3152"/>
    </location>
</feature>
<dbReference type="InterPro" id="IPR001242">
    <property type="entry name" value="Condensation_dom"/>
</dbReference>
<keyword evidence="2" id="KW-0596">Phosphopantetheine</keyword>
<dbReference type="PROSITE" id="PS00455">
    <property type="entry name" value="AMP_BINDING"/>
    <property type="match status" value="5"/>
</dbReference>
<evidence type="ECO:0000313" key="6">
    <source>
        <dbReference type="Proteomes" id="UP000256491"/>
    </source>
</evidence>
<evidence type="ECO:0000256" key="1">
    <source>
        <dbReference type="ARBA" id="ARBA00001957"/>
    </source>
</evidence>
<comment type="cofactor">
    <cofactor evidence="1">
        <name>pantetheine 4'-phosphate</name>
        <dbReference type="ChEBI" id="CHEBI:47942"/>
    </cofactor>
</comment>
<feature type="domain" description="Carrier" evidence="4">
    <location>
        <begin position="497"/>
        <end position="574"/>
    </location>
</feature>
<dbReference type="Pfam" id="PF00550">
    <property type="entry name" value="PP-binding"/>
    <property type="match status" value="4"/>
</dbReference>
<name>A0ABX9IFY0_9FLAO</name>
<dbReference type="Gene3D" id="1.10.1200.10">
    <property type="entry name" value="ACP-like"/>
    <property type="match status" value="4"/>
</dbReference>
<dbReference type="Pfam" id="PF13193">
    <property type="entry name" value="AMP-binding_C"/>
    <property type="match status" value="4"/>
</dbReference>
<keyword evidence="6" id="KW-1185">Reference proteome</keyword>